<sequence>MVKYGYDQTEFIKDVRTKTDADGVMPTCPHCKCNKYIDIGRSRWIESPKILFGIDSHRYLDTKLYYCRNCTKHFNGFNKTSLQLDSHLWVGLFDFHLTDTFAVDAQLYSDIINSTDQTSTAIAKKYAQRVFDKYVSDFHYYLYAVRGNKVRAERTDVSSADRTQRTLDDMVAPPTQLTDMQMTVSTLQRLLRKAKFHQSHTDAMVEDDLDFKDVVSRKKNRNERKAPLSGIGVGKMRDLIAVGVHNGRQLLQYDNLSNKFKKDVLNGWKRKVDAIFKERKREAKKAADEVKSLESQLAAATTHVEMEEAVGIGLENEGAAQQQEQQQTPTKEIPTFSKIDNSEGVVYVDNCCSTGKILREVFGEDLLVKLDIFHWLKRWDEMIAEPSSQNAVLFRVLMSRAVFLVEASAFEAAKEELTKKLNRQPTNREILKKANSVVPGPELLRKNVMANPKTGKTFSVRSTSGNEADNLQLDRLTGTSIGIGLAERTCDTFFEQSNERKRMNRLGENDPFTYRTETMALLNSYALKSGFKEEQLPFPQLSVPKLSTVHPKEYIGFNYQHSAYEDVSNPVQNLEPYSLQESNEDGDDSALSDLLEGLFDDEDDEDDTGTENGNDSVKSKEEEAMLLLPEITKRETTMQAFQRLTEERPWIPFHSGQTPKTALDHEEAALFQSMISRYSRNATPSSRNGFNSMAAEWNNEMAQRFMRRTEGDTEIILINRKSTIQLQEHYDRLKEMKQAANSFVPGNQFEEAMRNTIRDSRNQLQPRPLPQVATPLINSLDSQNSERSHDNNKRSITGF</sequence>
<organism evidence="3 4">
    <name type="scientific">Seminavis robusta</name>
    <dbReference type="NCBI Taxonomy" id="568900"/>
    <lineage>
        <taxon>Eukaryota</taxon>
        <taxon>Sar</taxon>
        <taxon>Stramenopiles</taxon>
        <taxon>Ochrophyta</taxon>
        <taxon>Bacillariophyta</taxon>
        <taxon>Bacillariophyceae</taxon>
        <taxon>Bacillariophycidae</taxon>
        <taxon>Naviculales</taxon>
        <taxon>Naviculaceae</taxon>
        <taxon>Seminavis</taxon>
    </lineage>
</organism>
<feature type="compositionally biased region" description="Acidic residues" evidence="2">
    <location>
        <begin position="599"/>
        <end position="609"/>
    </location>
</feature>
<proteinExistence type="predicted"/>
<feature type="region of interest" description="Disordered" evidence="2">
    <location>
        <begin position="778"/>
        <end position="799"/>
    </location>
</feature>
<dbReference type="EMBL" id="CAICTM010000481">
    <property type="protein sequence ID" value="CAB9511371.1"/>
    <property type="molecule type" value="Genomic_DNA"/>
</dbReference>
<evidence type="ECO:0000256" key="2">
    <source>
        <dbReference type="SAM" id="MobiDB-lite"/>
    </source>
</evidence>
<feature type="compositionally biased region" description="Basic and acidic residues" evidence="2">
    <location>
        <begin position="784"/>
        <end position="793"/>
    </location>
</feature>
<accession>A0A9N8DYW2</accession>
<name>A0A9N8DYW2_9STRA</name>
<comment type="caution">
    <text evidence="3">The sequence shown here is derived from an EMBL/GenBank/DDBJ whole genome shotgun (WGS) entry which is preliminary data.</text>
</comment>
<keyword evidence="4" id="KW-1185">Reference proteome</keyword>
<dbReference type="OrthoDB" id="10072098at2759"/>
<evidence type="ECO:0000256" key="1">
    <source>
        <dbReference type="SAM" id="Coils"/>
    </source>
</evidence>
<dbReference type="Proteomes" id="UP001153069">
    <property type="component" value="Unassembled WGS sequence"/>
</dbReference>
<reference evidence="3" key="1">
    <citation type="submission" date="2020-06" db="EMBL/GenBank/DDBJ databases">
        <authorList>
            <consortium name="Plant Systems Biology data submission"/>
        </authorList>
    </citation>
    <scope>NUCLEOTIDE SEQUENCE</scope>
    <source>
        <strain evidence="3">D6</strain>
    </source>
</reference>
<gene>
    <name evidence="3" type="ORF">SEMRO_482_G151710.1</name>
</gene>
<protein>
    <submittedName>
        <fullName evidence="3">Uncharacterized protein</fullName>
    </submittedName>
</protein>
<evidence type="ECO:0000313" key="3">
    <source>
        <dbReference type="EMBL" id="CAB9511371.1"/>
    </source>
</evidence>
<feature type="region of interest" description="Disordered" evidence="2">
    <location>
        <begin position="599"/>
        <end position="622"/>
    </location>
</feature>
<keyword evidence="1" id="KW-0175">Coiled coil</keyword>
<dbReference type="AlphaFoldDB" id="A0A9N8DYW2"/>
<feature type="coiled-coil region" evidence="1">
    <location>
        <begin position="276"/>
        <end position="303"/>
    </location>
</feature>
<evidence type="ECO:0000313" key="4">
    <source>
        <dbReference type="Proteomes" id="UP001153069"/>
    </source>
</evidence>